<gene>
    <name evidence="5" type="ORF">P0Y53_00840</name>
</gene>
<dbReference type="EMBL" id="CP119311">
    <property type="protein sequence ID" value="WEK36032.1"/>
    <property type="molecule type" value="Genomic_DNA"/>
</dbReference>
<reference evidence="5" key="1">
    <citation type="submission" date="2023-03" db="EMBL/GenBank/DDBJ databases">
        <title>Andean soil-derived lignocellulolytic bacterial consortium as a source of novel taxa and putative plastic-active enzymes.</title>
        <authorList>
            <person name="Diaz-Garcia L."/>
            <person name="Chuvochina M."/>
            <person name="Feuerriegel G."/>
            <person name="Bunk B."/>
            <person name="Sproer C."/>
            <person name="Streit W.R."/>
            <person name="Rodriguez L.M."/>
            <person name="Overmann J."/>
            <person name="Jimenez D.J."/>
        </authorList>
    </citation>
    <scope>NUCLEOTIDE SEQUENCE</scope>
    <source>
        <strain evidence="5">MAG 7</strain>
    </source>
</reference>
<evidence type="ECO:0000256" key="2">
    <source>
        <dbReference type="ARBA" id="ARBA00022729"/>
    </source>
</evidence>
<sequence length="697" mass="76060">MKKVIGRISCFLLLSVGLFACKRTIEVPADATADEGGGMTAFLTLGGGGITEADLNGYLSRAITCTEYLSSTGYYNDGAYNNKADDTRLIKSTGAKFIGRAIYSWGFEDHFQDPTWLANAKVLMDALHAFNADIIFQAAIFEIVTTKVNAIPVPAWVFSAFGLTPTTRNFVYTDMLNTSGAYVNHWGSGASVPDISRLEARMFFYYMAKLYMDAGIEALHFGQVELMAMTDAGNNYAGWSDLLSRVRSYAASNARRGAVLCDGHMWGGGVKVGSQLLFDFVSFPLRIRENAGTPQTADLAIFYKDAIYTKTNGGTTPSGWTVAKSPYLVEFDNYGISGSPGVATGTDHWVWGYDEISWYYLQPEPYRNSWLQYAYSWLATNDPNGHLQTPVRRWATHAGGIRNIYNANTNSVACPTGMNQEGTINQLWNNYVLNGLAQVNAFAPSSSIIGNLTITGSDVTDHAVSFIKTKISEIRGTLTIENCPLLTTTENFIESVVCKGSIVFRNNAELFNPNAFMGYTRINGDLVIENCPKMYYWTGGQGFSNITRVEGNLRIDPATRFGDAGMGLGSLSFVGGDFVLNGDRANSLGSIWNLDSWYVLGNALTHIGGNLVYNNHYRVNGLSGFQGLTYIGGDVQILDNGVPDGQIPVNSVPGQVGFCLFKEHLNNGVFKKASPVIQLRQSPGDPLINISTVLPCY</sequence>
<organism evidence="5 6">
    <name type="scientific">Candidatus Pseudobacter hemicellulosilyticus</name>
    <dbReference type="NCBI Taxonomy" id="3121375"/>
    <lineage>
        <taxon>Bacteria</taxon>
        <taxon>Pseudomonadati</taxon>
        <taxon>Bacteroidota</taxon>
        <taxon>Chitinophagia</taxon>
        <taxon>Chitinophagales</taxon>
        <taxon>Chitinophagaceae</taxon>
        <taxon>Pseudobacter</taxon>
    </lineage>
</organism>
<evidence type="ECO:0000256" key="3">
    <source>
        <dbReference type="ARBA" id="ARBA00023180"/>
    </source>
</evidence>
<dbReference type="PANTHER" id="PTHR31018:SF3">
    <property type="entry name" value="RECEPTOR PROTEIN-TYROSINE KINASE"/>
    <property type="match status" value="1"/>
</dbReference>
<evidence type="ECO:0000313" key="6">
    <source>
        <dbReference type="Proteomes" id="UP001220610"/>
    </source>
</evidence>
<name>A0AAJ5WUT1_9BACT</name>
<dbReference type="AlphaFoldDB" id="A0AAJ5WUT1"/>
<feature type="signal peptide" evidence="4">
    <location>
        <begin position="1"/>
        <end position="20"/>
    </location>
</feature>
<dbReference type="PANTHER" id="PTHR31018">
    <property type="entry name" value="SPORULATION-SPECIFIC PROTEIN-RELATED"/>
    <property type="match status" value="1"/>
</dbReference>
<evidence type="ECO:0000256" key="4">
    <source>
        <dbReference type="SAM" id="SignalP"/>
    </source>
</evidence>
<evidence type="ECO:0000313" key="5">
    <source>
        <dbReference type="EMBL" id="WEK36032.1"/>
    </source>
</evidence>
<accession>A0AAJ5WUT1</accession>
<protein>
    <submittedName>
        <fullName evidence="5">Uncharacterized protein</fullName>
    </submittedName>
</protein>
<proteinExistence type="predicted"/>
<dbReference type="PROSITE" id="PS51257">
    <property type="entry name" value="PROKAR_LIPOPROTEIN"/>
    <property type="match status" value="1"/>
</dbReference>
<dbReference type="SUPFAM" id="SSF52058">
    <property type="entry name" value="L domain-like"/>
    <property type="match status" value="1"/>
</dbReference>
<comment type="subcellular location">
    <subcellularLocation>
        <location evidence="1">Cell envelope</location>
    </subcellularLocation>
</comment>
<feature type="chain" id="PRO_5042486017" evidence="4">
    <location>
        <begin position="21"/>
        <end position="697"/>
    </location>
</feature>
<evidence type="ECO:0000256" key="1">
    <source>
        <dbReference type="ARBA" id="ARBA00004196"/>
    </source>
</evidence>
<keyword evidence="3" id="KW-0325">Glycoprotein</keyword>
<dbReference type="InterPro" id="IPR051648">
    <property type="entry name" value="CWI-Assembly_Regulator"/>
</dbReference>
<dbReference type="GO" id="GO:0030313">
    <property type="term" value="C:cell envelope"/>
    <property type="evidence" value="ECO:0007669"/>
    <property type="project" value="UniProtKB-SubCell"/>
</dbReference>
<keyword evidence="2 4" id="KW-0732">Signal</keyword>
<dbReference type="Proteomes" id="UP001220610">
    <property type="component" value="Chromosome"/>
</dbReference>